<dbReference type="InterPro" id="IPR003586">
    <property type="entry name" value="Hint_dom_C"/>
</dbReference>
<keyword evidence="4" id="KW-0651">Protein splicing</keyword>
<dbReference type="SMART" id="SM00306">
    <property type="entry name" value="HintN"/>
    <property type="match status" value="1"/>
</dbReference>
<dbReference type="GO" id="GO:0009263">
    <property type="term" value="P:deoxyribonucleotide biosynthetic process"/>
    <property type="evidence" value="ECO:0007669"/>
    <property type="project" value="UniProtKB-KW"/>
</dbReference>
<accession>A0A1F6TX73</accession>
<evidence type="ECO:0000256" key="3">
    <source>
        <dbReference type="ARBA" id="ARBA00022813"/>
    </source>
</evidence>
<dbReference type="GO" id="GO:0004748">
    <property type="term" value="F:ribonucleoside-diphosphate reductase activity, thioredoxin disulfide as acceptor"/>
    <property type="evidence" value="ECO:0007669"/>
    <property type="project" value="UniProtKB-EC"/>
</dbReference>
<dbReference type="InterPro" id="IPR003587">
    <property type="entry name" value="Hint_dom_N"/>
</dbReference>
<comment type="caution">
    <text evidence="10">The sequence shown here is derived from an EMBL/GenBank/DDBJ whole genome shotgun (WGS) entry which is preliminary data.</text>
</comment>
<dbReference type="Proteomes" id="UP000179037">
    <property type="component" value="Unassembled WGS sequence"/>
</dbReference>
<comment type="cofactor">
    <cofactor evidence="1">
        <name>adenosylcob(III)alamin</name>
        <dbReference type="ChEBI" id="CHEBI:18408"/>
    </cofactor>
</comment>
<dbReference type="GO" id="GO:0016539">
    <property type="term" value="P:intein-mediated protein splicing"/>
    <property type="evidence" value="ECO:0007669"/>
    <property type="project" value="InterPro"/>
</dbReference>
<dbReference type="SUPFAM" id="SSF55608">
    <property type="entry name" value="Homing endonucleases"/>
    <property type="match status" value="1"/>
</dbReference>
<evidence type="ECO:0000256" key="8">
    <source>
        <dbReference type="RuleBase" id="RU003410"/>
    </source>
</evidence>
<dbReference type="Pfam" id="PF00317">
    <property type="entry name" value="Ribonuc_red_lgN"/>
    <property type="match status" value="1"/>
</dbReference>
<dbReference type="GO" id="GO:0031419">
    <property type="term" value="F:cobalamin binding"/>
    <property type="evidence" value="ECO:0007669"/>
    <property type="project" value="UniProtKB-KW"/>
</dbReference>
<evidence type="ECO:0000313" key="11">
    <source>
        <dbReference type="Proteomes" id="UP000179037"/>
    </source>
</evidence>
<organism evidence="10 11">
    <name type="scientific">Candidatus Muproteobacteria bacterium RIFCSPLOWO2_01_FULL_60_18</name>
    <dbReference type="NCBI Taxonomy" id="1817768"/>
    <lineage>
        <taxon>Bacteria</taxon>
        <taxon>Pseudomonadati</taxon>
        <taxon>Pseudomonadota</taxon>
        <taxon>Candidatus Muproteobacteria</taxon>
    </lineage>
</organism>
<dbReference type="Gene3D" id="3.10.28.10">
    <property type="entry name" value="Homing endonucleases"/>
    <property type="match status" value="1"/>
</dbReference>
<comment type="catalytic activity">
    <reaction evidence="8">
        <text>a 2'-deoxyribonucleoside 5'-diphosphate + [thioredoxin]-disulfide + H2O = a ribonucleoside 5'-diphosphate + [thioredoxin]-dithiol</text>
        <dbReference type="Rhea" id="RHEA:23252"/>
        <dbReference type="Rhea" id="RHEA-COMP:10698"/>
        <dbReference type="Rhea" id="RHEA-COMP:10700"/>
        <dbReference type="ChEBI" id="CHEBI:15377"/>
        <dbReference type="ChEBI" id="CHEBI:29950"/>
        <dbReference type="ChEBI" id="CHEBI:50058"/>
        <dbReference type="ChEBI" id="CHEBI:57930"/>
        <dbReference type="ChEBI" id="CHEBI:73316"/>
        <dbReference type="EC" id="1.17.4.1"/>
    </reaction>
</comment>
<dbReference type="GO" id="GO:0004519">
    <property type="term" value="F:endonuclease activity"/>
    <property type="evidence" value="ECO:0007669"/>
    <property type="project" value="InterPro"/>
</dbReference>
<dbReference type="EC" id="1.17.4.1" evidence="8"/>
<dbReference type="InterPro" id="IPR004042">
    <property type="entry name" value="Intein_endonuc_central"/>
</dbReference>
<evidence type="ECO:0000256" key="6">
    <source>
        <dbReference type="ARBA" id="ARBA00023116"/>
    </source>
</evidence>
<dbReference type="Pfam" id="PF14528">
    <property type="entry name" value="LAGLIDADG_3"/>
    <property type="match status" value="1"/>
</dbReference>
<dbReference type="PANTHER" id="PTHR43371">
    <property type="entry name" value="VITAMIN B12-DEPENDENT RIBONUCLEOTIDE REDUCTASE"/>
    <property type="match status" value="1"/>
</dbReference>
<dbReference type="STRING" id="1817768.A3A87_05300"/>
<dbReference type="GO" id="GO:0005524">
    <property type="term" value="F:ATP binding"/>
    <property type="evidence" value="ECO:0007669"/>
    <property type="project" value="InterPro"/>
</dbReference>
<gene>
    <name evidence="10" type="ORF">A3A87_05300</name>
</gene>
<dbReference type="InterPro" id="IPR036844">
    <property type="entry name" value="Hint_dom_sf"/>
</dbReference>
<name>A0A1F6TX73_9PROT</name>
<dbReference type="InterPro" id="IPR000788">
    <property type="entry name" value="RNR_lg_C"/>
</dbReference>
<keyword evidence="3" id="KW-0068">Autocatalytic cleavage</keyword>
<keyword evidence="6 8" id="KW-0215">Deoxyribonucleotide synthesis</keyword>
<dbReference type="PANTHER" id="PTHR43371:SF1">
    <property type="entry name" value="RIBONUCLEOSIDE-DIPHOSPHATE REDUCTASE"/>
    <property type="match status" value="1"/>
</dbReference>
<dbReference type="InterPro" id="IPR013509">
    <property type="entry name" value="RNR_lsu_N"/>
</dbReference>
<evidence type="ECO:0000259" key="9">
    <source>
        <dbReference type="PROSITE" id="PS50819"/>
    </source>
</evidence>
<keyword evidence="2" id="KW-0846">Cobalamin</keyword>
<evidence type="ECO:0000256" key="7">
    <source>
        <dbReference type="ARBA" id="ARBA00023285"/>
    </source>
</evidence>
<dbReference type="InterPro" id="IPR050862">
    <property type="entry name" value="RdRp_reductase_class-2"/>
</dbReference>
<dbReference type="InterPro" id="IPR006141">
    <property type="entry name" value="Intein_N"/>
</dbReference>
<dbReference type="SUPFAM" id="SSF51294">
    <property type="entry name" value="Hedgehog/intein (Hint) domain"/>
    <property type="match status" value="1"/>
</dbReference>
<dbReference type="Gene3D" id="2.170.16.10">
    <property type="entry name" value="Hedgehog/Intein (Hint) domain"/>
    <property type="match status" value="2"/>
</dbReference>
<dbReference type="AlphaFoldDB" id="A0A1F6TX73"/>
<dbReference type="InterPro" id="IPR030934">
    <property type="entry name" value="Intein_C"/>
</dbReference>
<evidence type="ECO:0000256" key="2">
    <source>
        <dbReference type="ARBA" id="ARBA00022628"/>
    </source>
</evidence>
<evidence type="ECO:0000256" key="5">
    <source>
        <dbReference type="ARBA" id="ARBA00023002"/>
    </source>
</evidence>
<dbReference type="PROSITE" id="PS50819">
    <property type="entry name" value="INTEIN_ENDONUCLEASE"/>
    <property type="match status" value="1"/>
</dbReference>
<dbReference type="EMBL" id="MFTC01000091">
    <property type="protein sequence ID" value="OGI49696.1"/>
    <property type="molecule type" value="Genomic_DNA"/>
</dbReference>
<dbReference type="PROSITE" id="PS50817">
    <property type="entry name" value="INTEIN_N_TER"/>
    <property type="match status" value="1"/>
</dbReference>
<dbReference type="PROSITE" id="PS50818">
    <property type="entry name" value="INTEIN_C_TER"/>
    <property type="match status" value="1"/>
</dbReference>
<proteinExistence type="inferred from homology"/>
<dbReference type="InterPro" id="IPR027434">
    <property type="entry name" value="Homing_endonucl"/>
</dbReference>
<dbReference type="InterPro" id="IPR006142">
    <property type="entry name" value="INTEIN"/>
</dbReference>
<feature type="domain" description="DOD-type homing endonuclease" evidence="9">
    <location>
        <begin position="410"/>
        <end position="558"/>
    </location>
</feature>
<dbReference type="InterPro" id="IPR004860">
    <property type="entry name" value="LAGLIDADG_dom"/>
</dbReference>
<dbReference type="UniPathway" id="UPA00326"/>
<dbReference type="Gene3D" id="3.20.70.20">
    <property type="match status" value="2"/>
</dbReference>
<dbReference type="SUPFAM" id="SSF51998">
    <property type="entry name" value="PFL-like glycyl radical enzymes"/>
    <property type="match status" value="1"/>
</dbReference>
<dbReference type="SMART" id="SM00305">
    <property type="entry name" value="HintC"/>
    <property type="match status" value="1"/>
</dbReference>
<dbReference type="PRINTS" id="PR00379">
    <property type="entry name" value="INTEIN"/>
</dbReference>
<keyword evidence="5 8" id="KW-0560">Oxidoreductase</keyword>
<reference evidence="10 11" key="1">
    <citation type="journal article" date="2016" name="Nat. Commun.">
        <title>Thousands of microbial genomes shed light on interconnected biogeochemical processes in an aquifer system.</title>
        <authorList>
            <person name="Anantharaman K."/>
            <person name="Brown C.T."/>
            <person name="Hug L.A."/>
            <person name="Sharon I."/>
            <person name="Castelle C.J."/>
            <person name="Probst A.J."/>
            <person name="Thomas B.C."/>
            <person name="Singh A."/>
            <person name="Wilkins M.J."/>
            <person name="Karaoz U."/>
            <person name="Brodie E.L."/>
            <person name="Williams K.H."/>
            <person name="Hubbard S.S."/>
            <person name="Banfield J.F."/>
        </authorList>
    </citation>
    <scope>NUCLEOTIDE SEQUENCE [LARGE SCALE GENOMIC DNA]</scope>
</reference>
<comment type="function">
    <text evidence="8">Provides the precursors necessary for DNA synthesis. Catalyzes the biosynthesis of deoxyribonucleotides from the corresponding ribonucleotides.</text>
</comment>
<evidence type="ECO:0000256" key="4">
    <source>
        <dbReference type="ARBA" id="ARBA00023000"/>
    </source>
</evidence>
<evidence type="ECO:0000256" key="1">
    <source>
        <dbReference type="ARBA" id="ARBA00001922"/>
    </source>
</evidence>
<sequence>MITDPFLTEISRHIWDSKYRFRDGDRVHDQTVDDTWQRIARTLAGVEKGDWARWEKHFYEVLRDFRFLPGGRIQAGAGTGRRVTLFNCFVMGTIEDSMDGIFDGLKEGALTMQQGGGVGYDFSTLRPSGSQAKSVGSVASGPVSFMQIWDAMCGTLLSTGARRGAMMATLRCDHPDIEAFIDAKRDSHALRRFNLSVLVTDAFMEAVHGDQDWALVFPVEKGTPAGTESVLRTWPGRSEPVRCHVHQHVRARELWDKLMRATYEYAEPGVLFIDRINQFNNLWYREHISATNPCVTADTWVHTAEGPRQVKELCRRPFEALVNGRMHRSSPRGFFSTGDKPVLRLRTREGFSLRLTSDHPVLRVTRLTRLSRQTEWTKAGDLRAGDRVVLHDHRAMGHWPGQYGENEGYLIGLLIGDGTFGEGQAQLRVWPSAALANADVPPAGALAVMKAVEEITADMPHRSDFSGWRTGGGGAYRFLKLAPLTRFAETLDVRHGNKTVTPAIERCSSDFYRGFLRGLFDTDGSVQGSQSKGASVRLAQSDATMIESVQRMLLRLGIASVIYRNRRAVGPRLLPDGRGGKRAYECRADHELVIAGENSSVFHELIGFVDSQKQSRLSASLKGYMGSPARDARSSCPNKRSLNRERFVATIESVEPDGVEKVFDVQIPGINAFDAGGFYVHNCGEIPLPPYGACDLGSINLTAFVLDPLTGQARLDLDEIRKTAAIATRLMDNVIDTSLFPLEKQAAQAQGARRIGLGLTGLADTLIMLGLHYADDAARNLAARVMQAICHTAYRTSVGLAEEKGAFPFFDREKFQQGKFIQSLPHDIQDGIARFGLRNSHLTAIAPTGTISLLANNISSGLEPVYEFNYVRRVLELDGRYTEHRLTDYALRLWHERRGDEKLPAAFVDTRSLAPAMHLGMQAALQPYIDNSISKTINVPRDYRFDDFKEIYERAYDMGLKGCTTFRPNPVTGEVLRGGSDSETAPLCCSVEREAD</sequence>
<protein>
    <recommendedName>
        <fullName evidence="8">Ribonucleoside-diphosphate reductase</fullName>
        <ecNumber evidence="8">1.17.4.1</ecNumber>
    </recommendedName>
</protein>
<dbReference type="CDD" id="cd00081">
    <property type="entry name" value="Hint"/>
    <property type="match status" value="1"/>
</dbReference>
<evidence type="ECO:0000313" key="10">
    <source>
        <dbReference type="EMBL" id="OGI49696.1"/>
    </source>
</evidence>
<comment type="similarity">
    <text evidence="8">Belongs to the ribonucleoside diphosphate reductase large chain family.</text>
</comment>
<keyword evidence="7" id="KW-0170">Cobalt</keyword>
<dbReference type="Pfam" id="PF02867">
    <property type="entry name" value="Ribonuc_red_lgC"/>
    <property type="match status" value="1"/>
</dbReference>